<evidence type="ECO:0000313" key="2">
    <source>
        <dbReference type="Proteomes" id="UP000238823"/>
    </source>
</evidence>
<gene>
    <name evidence="1" type="ORF">ENSA7_56360</name>
</gene>
<evidence type="ECO:0000313" key="1">
    <source>
        <dbReference type="EMBL" id="PRQ02063.1"/>
    </source>
</evidence>
<dbReference type="EMBL" id="PVNL01000114">
    <property type="protein sequence ID" value="PRQ02063.1"/>
    <property type="molecule type" value="Genomic_DNA"/>
</dbReference>
<name>A0A2S9YAD3_9BACT</name>
<organism evidence="1 2">
    <name type="scientific">Enhygromyxa salina</name>
    <dbReference type="NCBI Taxonomy" id="215803"/>
    <lineage>
        <taxon>Bacteria</taxon>
        <taxon>Pseudomonadati</taxon>
        <taxon>Myxococcota</taxon>
        <taxon>Polyangia</taxon>
        <taxon>Nannocystales</taxon>
        <taxon>Nannocystaceae</taxon>
        <taxon>Enhygromyxa</taxon>
    </lineage>
</organism>
<reference evidence="1 2" key="1">
    <citation type="submission" date="2018-03" db="EMBL/GenBank/DDBJ databases">
        <title>Draft Genome Sequences of the Obligatory Marine Myxobacteria Enhygromyxa salina SWB007.</title>
        <authorList>
            <person name="Poehlein A."/>
            <person name="Moghaddam J.A."/>
            <person name="Harms H."/>
            <person name="Alanjari M."/>
            <person name="Koenig G.M."/>
            <person name="Daniel R."/>
            <person name="Schaeberle T.F."/>
        </authorList>
    </citation>
    <scope>NUCLEOTIDE SEQUENCE [LARGE SCALE GENOMIC DNA]</scope>
    <source>
        <strain evidence="1 2">SWB007</strain>
    </source>
</reference>
<dbReference type="Proteomes" id="UP000238823">
    <property type="component" value="Unassembled WGS sequence"/>
</dbReference>
<accession>A0A2S9YAD3</accession>
<sequence length="413" mass="43258">MTVSINPPMTPVTAGSGGIAAATTPNVCKMPGPPAPFVPTPLPNIGKSGESPKNFSKSVVIGGKKVAIKGATFKSIGDAASKGTGGGVVSAATHGVTKFVGPGSMNVKFEGKNVQLLSDPMLNNCGPSGAPGNAATVLGIMQKSGLMTAVEAQTCVVCGKEHEALEETEATKTDLGVLRIQFEAQIRALEAERAITKAALRQQWLTKRNKEPPADMMKSKVSVRTMLGVVECMCKKQYGDQSGMTTVELCAAAAQSGMRHASGVTASYGDGKKAKATARAEQVAAVAEGLKDFTGSTATVNERWDCAVQEAQVSSELRDGPAAYPPGVCAAQRAMLLLIDDQALPAAMTEEWYHDQGESTDSPLEYIDASRGGRELLVQEINDRDTAPPCKTCSVILPMLLCTKDKKTCDHRT</sequence>
<protein>
    <submittedName>
        <fullName evidence="1">Uncharacterized protein</fullName>
    </submittedName>
</protein>
<dbReference type="Pfam" id="PF13665">
    <property type="entry name" value="Tox-PAAR-like"/>
    <property type="match status" value="1"/>
</dbReference>
<comment type="caution">
    <text evidence="1">The sequence shown here is derived from an EMBL/GenBank/DDBJ whole genome shotgun (WGS) entry which is preliminary data.</text>
</comment>
<proteinExistence type="predicted"/>
<dbReference type="RefSeq" id="WP_244923938.1">
    <property type="nucleotide sequence ID" value="NZ_PVNL01000114.1"/>
</dbReference>
<dbReference type="AlphaFoldDB" id="A0A2S9YAD3"/>